<organism evidence="2 3">
    <name type="scientific">Brachybacterium rhamnosum</name>
    <dbReference type="NCBI Taxonomy" id="173361"/>
    <lineage>
        <taxon>Bacteria</taxon>
        <taxon>Bacillati</taxon>
        <taxon>Actinomycetota</taxon>
        <taxon>Actinomycetes</taxon>
        <taxon>Micrococcales</taxon>
        <taxon>Dermabacteraceae</taxon>
        <taxon>Brachybacterium</taxon>
    </lineage>
</organism>
<protein>
    <submittedName>
        <fullName evidence="2">Uroporphyrinogen-III synthase</fullName>
        <ecNumber evidence="2">4.2.1.75</ecNumber>
    </submittedName>
</protein>
<dbReference type="EC" id="4.2.1.75" evidence="2"/>
<evidence type="ECO:0000313" key="2">
    <source>
        <dbReference type="EMBL" id="MFD1835105.1"/>
    </source>
</evidence>
<name>A0ABW4PZ97_9MICO</name>
<comment type="caution">
    <text evidence="2">The sequence shown here is derived from an EMBL/GenBank/DDBJ whole genome shotgun (WGS) entry which is preliminary data.</text>
</comment>
<dbReference type="Pfam" id="PF02602">
    <property type="entry name" value="HEM4"/>
    <property type="match status" value="1"/>
</dbReference>
<keyword evidence="3" id="KW-1185">Reference proteome</keyword>
<proteinExistence type="predicted"/>
<dbReference type="Proteomes" id="UP001597280">
    <property type="component" value="Unassembled WGS sequence"/>
</dbReference>
<dbReference type="SUPFAM" id="SSF69618">
    <property type="entry name" value="HemD-like"/>
    <property type="match status" value="1"/>
</dbReference>
<keyword evidence="2" id="KW-0456">Lyase</keyword>
<dbReference type="EMBL" id="JBHUFL010000002">
    <property type="protein sequence ID" value="MFD1835105.1"/>
    <property type="molecule type" value="Genomic_DNA"/>
</dbReference>
<evidence type="ECO:0000313" key="3">
    <source>
        <dbReference type="Proteomes" id="UP001597280"/>
    </source>
</evidence>
<dbReference type="Gene3D" id="3.40.50.10090">
    <property type="match status" value="2"/>
</dbReference>
<sequence>MTAASALPVLVPSAAGHGVPLIEALQSRGYTIDHCPFLELRPQRDADTRLAIEDLLEGRYAVVVVEGPLSAQLLVEDVLGTGSALPPGLRVVSAGFETAEALRAGGITPTATASDAEASIAQAVGPAGGGATGDRAAAGPSELLLLGSALLPPTLRTSLERAGHRVTTVVGYRPRTTSLDPQVVRDLRLAGYSAVVLPTTLLASLAGHLGIHRDIRVVTVHHEATGAAQAKGLTVHGEAAEPSPWALAAAVDAAVRAAVPVTGRP</sequence>
<dbReference type="GO" id="GO:0004852">
    <property type="term" value="F:uroporphyrinogen-III synthase activity"/>
    <property type="evidence" value="ECO:0007669"/>
    <property type="project" value="UniProtKB-EC"/>
</dbReference>
<gene>
    <name evidence="2" type="ORF">ACFSDA_08440</name>
</gene>
<dbReference type="InterPro" id="IPR036108">
    <property type="entry name" value="4pyrrol_syn_uPrphyn_synt_sf"/>
</dbReference>
<accession>A0ABW4PZ97</accession>
<reference evidence="3" key="1">
    <citation type="journal article" date="2019" name="Int. J. Syst. Evol. Microbiol.">
        <title>The Global Catalogue of Microorganisms (GCM) 10K type strain sequencing project: providing services to taxonomists for standard genome sequencing and annotation.</title>
        <authorList>
            <consortium name="The Broad Institute Genomics Platform"/>
            <consortium name="The Broad Institute Genome Sequencing Center for Infectious Disease"/>
            <person name="Wu L."/>
            <person name="Ma J."/>
        </authorList>
    </citation>
    <scope>NUCLEOTIDE SEQUENCE [LARGE SCALE GENOMIC DNA]</scope>
    <source>
        <strain evidence="3">JCM 11650</strain>
    </source>
</reference>
<dbReference type="InterPro" id="IPR003754">
    <property type="entry name" value="4pyrrol_synth_uPrphyn_synth"/>
</dbReference>
<evidence type="ECO:0000259" key="1">
    <source>
        <dbReference type="Pfam" id="PF02602"/>
    </source>
</evidence>
<feature type="domain" description="Tetrapyrrole biosynthesis uroporphyrinogen III synthase" evidence="1">
    <location>
        <begin position="21"/>
        <end position="247"/>
    </location>
</feature>
<dbReference type="RefSeq" id="WP_343904301.1">
    <property type="nucleotide sequence ID" value="NZ_BAAAIS010000002.1"/>
</dbReference>